<evidence type="ECO:0000313" key="1">
    <source>
        <dbReference type="EMBL" id="APO75245.1"/>
    </source>
</evidence>
<proteinExistence type="predicted"/>
<protein>
    <submittedName>
        <fullName evidence="1">Uncharacterized protein</fullName>
    </submittedName>
</protein>
<reference evidence="1 2" key="1">
    <citation type="submission" date="2016-09" db="EMBL/GenBank/DDBJ databases">
        <title>The complete genome sequences of Rhizobium gallicum, symbiovars gallicum and phaseoli, symbionts associated to common bean (Phaseolus vulgaris).</title>
        <authorList>
            <person name="Bustos P."/>
            <person name="Santamaria R.I."/>
            <person name="Perez-Carrascal O.M."/>
            <person name="Juarez S."/>
            <person name="Lozano L."/>
            <person name="Martinez-Flores I."/>
            <person name="Martinez-Romero E."/>
            <person name="Cevallos M."/>
            <person name="Romero D."/>
            <person name="Davila G."/>
            <person name="Gonzalez V."/>
        </authorList>
    </citation>
    <scope>NUCLEOTIDE SEQUENCE [LARGE SCALE GENOMIC DNA]</scope>
    <source>
        <strain evidence="1 2">8C-3</strain>
    </source>
</reference>
<name>A0A1L5P528_RHIET</name>
<dbReference type="EMBL" id="CP017241">
    <property type="protein sequence ID" value="APO75245.1"/>
    <property type="molecule type" value="Genomic_DNA"/>
</dbReference>
<accession>A0A1L5P528</accession>
<dbReference type="Proteomes" id="UP000185109">
    <property type="component" value="Chromosome"/>
</dbReference>
<gene>
    <name evidence="1" type="ORF">AM571_CH02436</name>
</gene>
<sequence>MSARCLRARSRRRRCSVSSSLSPQCAIRCDLPREFRDMPPTLLWHTWRLLRYGSLEQLGYLLLDGGFARGCPGIGAMSLKNQSRLAAQFTARASGA</sequence>
<dbReference type="AlphaFoldDB" id="A0A1L5P528"/>
<organism evidence="1 2">
    <name type="scientific">Rhizobium etli 8C-3</name>
    <dbReference type="NCBI Taxonomy" id="538025"/>
    <lineage>
        <taxon>Bacteria</taxon>
        <taxon>Pseudomonadati</taxon>
        <taxon>Pseudomonadota</taxon>
        <taxon>Alphaproteobacteria</taxon>
        <taxon>Hyphomicrobiales</taxon>
        <taxon>Rhizobiaceae</taxon>
        <taxon>Rhizobium/Agrobacterium group</taxon>
        <taxon>Rhizobium</taxon>
    </lineage>
</organism>
<evidence type="ECO:0000313" key="2">
    <source>
        <dbReference type="Proteomes" id="UP000185109"/>
    </source>
</evidence>